<dbReference type="SUPFAM" id="SSF53098">
    <property type="entry name" value="Ribonuclease H-like"/>
    <property type="match status" value="1"/>
</dbReference>
<reference evidence="1" key="1">
    <citation type="submission" date="2019-11" db="EMBL/GenBank/DDBJ databases">
        <authorList>
            <person name="Falquet L."/>
            <person name="Falquet L."/>
        </authorList>
    </citation>
    <scope>NUCLEOTIDE SEQUENCE</scope>
    <source>
        <strain evidence="1">8756-13</strain>
    </source>
</reference>
<protein>
    <submittedName>
        <fullName evidence="1">Pre-16S rRNA nuclease</fullName>
        <ecNumber evidence="1">3.1.-.-</ecNumber>
    </submittedName>
</protein>
<accession>A0A654IJA4</accession>
<dbReference type="EMBL" id="LR739235">
    <property type="protein sequence ID" value="VZR98276.1"/>
    <property type="molecule type" value="Genomic_DNA"/>
</dbReference>
<organism evidence="1">
    <name type="scientific">Mycoplasma feriruminatoris</name>
    <dbReference type="NCBI Taxonomy" id="1179777"/>
    <lineage>
        <taxon>Bacteria</taxon>
        <taxon>Bacillati</taxon>
        <taxon>Mycoplasmatota</taxon>
        <taxon>Mollicutes</taxon>
        <taxon>Mycoplasmataceae</taxon>
        <taxon>Mycoplasma</taxon>
    </lineage>
</organism>
<dbReference type="GO" id="GO:0016787">
    <property type="term" value="F:hydrolase activity"/>
    <property type="evidence" value="ECO:0007669"/>
    <property type="project" value="UniProtKB-KW"/>
</dbReference>
<dbReference type="InterPro" id="IPR012337">
    <property type="entry name" value="RNaseH-like_sf"/>
</dbReference>
<evidence type="ECO:0000313" key="1">
    <source>
        <dbReference type="EMBL" id="VZR98276.1"/>
    </source>
</evidence>
<keyword evidence="1" id="KW-0378">Hydrolase</keyword>
<dbReference type="AlphaFoldDB" id="A0A654IJA4"/>
<sequence>MSESIIALDIGSKTIGLAYSSGVIASSIDTIRFEEYDFNQGLKQLEPYLKNMIQVLLLLVIQKIWIIQLENVLKW</sequence>
<gene>
    <name evidence="1" type="primary">yqgF</name>
    <name evidence="1" type="ORF">MF5295_00703</name>
</gene>
<proteinExistence type="predicted"/>
<name>A0A654IJA4_9MOLU</name>
<dbReference type="EC" id="3.1.-.-" evidence="1"/>